<reference evidence="4" key="1">
    <citation type="submission" date="2016-03" db="EMBL/GenBank/DDBJ databases">
        <authorList>
            <person name="Devillers Hugo."/>
        </authorList>
    </citation>
    <scope>NUCLEOTIDE SEQUENCE [LARGE SCALE GENOMIC DNA]</scope>
</reference>
<dbReference type="AlphaFoldDB" id="A0A1G4INM4"/>
<sequence length="143" mass="16066">MSDNGSSSSSPFLRKRGTAKGTGRVSNNAETRVFGPKFRSQFAVPKGKQISLLAFVLSGIAVVITASLMFLLGVNIVIQYRTIVPEDRSGLVRKACYIVLSASAIFYMNKFNYWFYRRMTTYFTSSKYQELPSEENFEMSSHA</sequence>
<keyword evidence="2" id="KW-0812">Transmembrane</keyword>
<feature type="transmembrane region" description="Helical" evidence="2">
    <location>
        <begin position="90"/>
        <end position="109"/>
    </location>
</feature>
<evidence type="ECO:0000313" key="4">
    <source>
        <dbReference type="Proteomes" id="UP000191144"/>
    </source>
</evidence>
<proteinExistence type="predicted"/>
<evidence type="ECO:0000313" key="3">
    <source>
        <dbReference type="EMBL" id="SCU78094.1"/>
    </source>
</evidence>
<keyword evidence="2" id="KW-1133">Transmembrane helix</keyword>
<dbReference type="Proteomes" id="UP000191144">
    <property type="component" value="Chromosome A"/>
</dbReference>
<dbReference type="EMBL" id="LT598483">
    <property type="protein sequence ID" value="SCU78094.1"/>
    <property type="molecule type" value="Genomic_DNA"/>
</dbReference>
<name>A0A1G4INM4_9SACH</name>
<accession>A0A1G4INM4</accession>
<gene>
    <name evidence="3" type="ORF">LAME_0A03268G</name>
</gene>
<evidence type="ECO:0000256" key="1">
    <source>
        <dbReference type="SAM" id="MobiDB-lite"/>
    </source>
</evidence>
<keyword evidence="2" id="KW-0472">Membrane</keyword>
<dbReference type="OrthoDB" id="4064992at2759"/>
<organism evidence="3 4">
    <name type="scientific">Lachancea meyersii CBS 8951</name>
    <dbReference type="NCBI Taxonomy" id="1266667"/>
    <lineage>
        <taxon>Eukaryota</taxon>
        <taxon>Fungi</taxon>
        <taxon>Dikarya</taxon>
        <taxon>Ascomycota</taxon>
        <taxon>Saccharomycotina</taxon>
        <taxon>Saccharomycetes</taxon>
        <taxon>Saccharomycetales</taxon>
        <taxon>Saccharomycetaceae</taxon>
        <taxon>Lachancea</taxon>
    </lineage>
</organism>
<protein>
    <submittedName>
        <fullName evidence="3">LAME_0A03268g1_1</fullName>
    </submittedName>
</protein>
<evidence type="ECO:0000256" key="2">
    <source>
        <dbReference type="SAM" id="Phobius"/>
    </source>
</evidence>
<feature type="region of interest" description="Disordered" evidence="1">
    <location>
        <begin position="1"/>
        <end position="26"/>
    </location>
</feature>
<feature type="compositionally biased region" description="Polar residues" evidence="1">
    <location>
        <begin position="1"/>
        <end position="11"/>
    </location>
</feature>
<keyword evidence="4" id="KW-1185">Reference proteome</keyword>
<feature type="transmembrane region" description="Helical" evidence="2">
    <location>
        <begin position="52"/>
        <end position="78"/>
    </location>
</feature>